<dbReference type="InterPro" id="IPR025110">
    <property type="entry name" value="AMP-bd_C"/>
</dbReference>
<gene>
    <name evidence="3" type="primary">lcfB_3</name>
    <name evidence="3" type="ORF">PFRI_09430</name>
</gene>
<dbReference type="InterPro" id="IPR000873">
    <property type="entry name" value="AMP-dep_synth/lig_dom"/>
</dbReference>
<reference evidence="3 4" key="1">
    <citation type="submission" date="2016-10" db="EMBL/GenBank/DDBJ databases">
        <title>Genome sequence of Planktotalea frisia SH6-1.</title>
        <authorList>
            <person name="Poehlein A."/>
            <person name="Bakenhus I."/>
            <person name="Voget S."/>
            <person name="Brinkhoff T."/>
            <person name="Simon M."/>
        </authorList>
    </citation>
    <scope>NUCLEOTIDE SEQUENCE [LARGE SCALE GENOMIC DNA]</scope>
    <source>
        <strain evidence="3 4">SH6-1</strain>
    </source>
</reference>
<dbReference type="Gene3D" id="3.40.50.12780">
    <property type="entry name" value="N-terminal domain of ligase-like"/>
    <property type="match status" value="1"/>
</dbReference>
<dbReference type="InterPro" id="IPR045851">
    <property type="entry name" value="AMP-bd_C_sf"/>
</dbReference>
<dbReference type="EC" id="6.2.1.3" evidence="3"/>
<evidence type="ECO:0000259" key="1">
    <source>
        <dbReference type="Pfam" id="PF00501"/>
    </source>
</evidence>
<dbReference type="AlphaFoldDB" id="A0A1L9NZW1"/>
<comment type="caution">
    <text evidence="3">The sequence shown here is derived from an EMBL/GenBank/DDBJ whole genome shotgun (WGS) entry which is preliminary data.</text>
</comment>
<proteinExistence type="predicted"/>
<organism evidence="3 4">
    <name type="scientific">Planktotalea frisia</name>
    <dbReference type="NCBI Taxonomy" id="696762"/>
    <lineage>
        <taxon>Bacteria</taxon>
        <taxon>Pseudomonadati</taxon>
        <taxon>Pseudomonadota</taxon>
        <taxon>Alphaproteobacteria</taxon>
        <taxon>Rhodobacterales</taxon>
        <taxon>Paracoccaceae</taxon>
        <taxon>Planktotalea</taxon>
    </lineage>
</organism>
<dbReference type="STRING" id="696762.PFRI_09430"/>
<evidence type="ECO:0000313" key="3">
    <source>
        <dbReference type="EMBL" id="OJI94819.1"/>
    </source>
</evidence>
<protein>
    <submittedName>
        <fullName evidence="3">Long-chain-fatty-acid--CoA ligase</fullName>
        <ecNumber evidence="3">6.2.1.3</ecNumber>
    </submittedName>
</protein>
<keyword evidence="4" id="KW-1185">Reference proteome</keyword>
<feature type="domain" description="AMP-binding enzyme C-terminal" evidence="2">
    <location>
        <begin position="400"/>
        <end position="473"/>
    </location>
</feature>
<sequence>MAAYVLGAASKAPDKVALEVLSRERESWSFAQLESAVRGVATGLANLGLQPNDLVMLRLGNSADFPIAYLGIIAAGMVAVPTSSALTQSEITKMAQAVNPVAILQDDAIAAPDLSGVQSISLETLRQMYALPPAAWHMGDPERPAYVVFTSGTSAAPRAVQHAHRAIWARRMMHKDWYDISSDDRLLHAGAFNWTFTLGTGLMDPWSVGATALIPEDGTLPEDLPDLLATHKATLFAAAPGVFRKILRTEMPKLAHLRHALSAGEKMPIALHQAWKDMTGLNVYEAFGMSECSTFISSSPSREAGHEQLGTPQTGRNVSVIKEDGQQASPCEIGTIAIHRSDPGLMLGYLNDTAATKARFHGEWFLTGDLGHADETGAITYAGRSDDMINAGGFRLSPLEIEALFQSEPAISQCAAIEISLKQDVTVIALCYVANRDVEQSTLEALAKRNLARYKQPRIYHPCDTLPSSANGKLLRRVLRAEIEAHYG</sequence>
<dbReference type="Gene3D" id="3.30.300.30">
    <property type="match status" value="1"/>
</dbReference>
<dbReference type="InterPro" id="IPR042099">
    <property type="entry name" value="ANL_N_sf"/>
</dbReference>
<feature type="domain" description="AMP-dependent synthetase/ligase" evidence="1">
    <location>
        <begin position="9"/>
        <end position="350"/>
    </location>
</feature>
<dbReference type="EMBL" id="MLCB01000084">
    <property type="protein sequence ID" value="OJI94819.1"/>
    <property type="molecule type" value="Genomic_DNA"/>
</dbReference>
<dbReference type="PANTHER" id="PTHR43767:SF1">
    <property type="entry name" value="NONRIBOSOMAL PEPTIDE SYNTHASE PES1 (EUROFUNG)-RELATED"/>
    <property type="match status" value="1"/>
</dbReference>
<accession>A0A1L9NZW1</accession>
<dbReference type="GO" id="GO:0004467">
    <property type="term" value="F:long-chain fatty acid-CoA ligase activity"/>
    <property type="evidence" value="ECO:0007669"/>
    <property type="project" value="UniProtKB-EC"/>
</dbReference>
<name>A0A1L9NZW1_9RHOB</name>
<dbReference type="Proteomes" id="UP000184514">
    <property type="component" value="Unassembled WGS sequence"/>
</dbReference>
<dbReference type="InterPro" id="IPR050237">
    <property type="entry name" value="ATP-dep_AMP-bd_enzyme"/>
</dbReference>
<dbReference type="Pfam" id="PF13193">
    <property type="entry name" value="AMP-binding_C"/>
    <property type="match status" value="1"/>
</dbReference>
<dbReference type="Pfam" id="PF00501">
    <property type="entry name" value="AMP-binding"/>
    <property type="match status" value="1"/>
</dbReference>
<dbReference type="PANTHER" id="PTHR43767">
    <property type="entry name" value="LONG-CHAIN-FATTY-ACID--COA LIGASE"/>
    <property type="match status" value="1"/>
</dbReference>
<evidence type="ECO:0000259" key="2">
    <source>
        <dbReference type="Pfam" id="PF13193"/>
    </source>
</evidence>
<dbReference type="SUPFAM" id="SSF56801">
    <property type="entry name" value="Acetyl-CoA synthetase-like"/>
    <property type="match status" value="1"/>
</dbReference>
<keyword evidence="3" id="KW-0436">Ligase</keyword>
<evidence type="ECO:0000313" key="4">
    <source>
        <dbReference type="Proteomes" id="UP000184514"/>
    </source>
</evidence>